<keyword evidence="5" id="KW-1185">Reference proteome</keyword>
<feature type="domain" description="Methyltransferase small" evidence="3">
    <location>
        <begin position="38"/>
        <end position="193"/>
    </location>
</feature>
<dbReference type="InterPro" id="IPR007848">
    <property type="entry name" value="Small_mtfrase_dom"/>
</dbReference>
<dbReference type="RefSeq" id="WP_223660310.1">
    <property type="nucleotide sequence ID" value="NZ_BLAG01000023.1"/>
</dbReference>
<sequence>MSDELSLTRGYNLLRMNADTENRDSTFTLSGREYELLEGVFAPTLCPSTEIYADWLPYPAGGSFLEIGAGAGVISVTAALSGCARVTALDINERAVENTGRNVARHGVADRVQVLHSDMYSALDRHARFDLVFWSSSFIEPSTGFAHETPLHHAIFDPGYAMHKEFLRSAAGHLEPGGRLLLGYSNMGNRKLLAEAADSAGLRFEQLHAAPHPQLADVEYQLLEFHAADRPGS</sequence>
<reference evidence="4 5" key="1">
    <citation type="submission" date="2019-10" db="EMBL/GenBank/DDBJ databases">
        <title>Whole genome shotgun sequence of Streptomyces angustmyceticus NBRC 3934.</title>
        <authorList>
            <person name="Hosoyama A."/>
            <person name="Ichikawa N."/>
            <person name="Kimura A."/>
            <person name="Kitahashi Y."/>
            <person name="Komaki H."/>
            <person name="Uohara A."/>
        </authorList>
    </citation>
    <scope>NUCLEOTIDE SEQUENCE [LARGE SCALE GENOMIC DNA]</scope>
    <source>
        <strain evidence="4 5">NBRC 3934</strain>
    </source>
</reference>
<accession>A0A5J4LN66</accession>
<dbReference type="CDD" id="cd02440">
    <property type="entry name" value="AdoMet_MTases"/>
    <property type="match status" value="1"/>
</dbReference>
<organism evidence="4 5">
    <name type="scientific">Streptomyces angustmyceticus</name>
    <dbReference type="NCBI Taxonomy" id="285578"/>
    <lineage>
        <taxon>Bacteria</taxon>
        <taxon>Bacillati</taxon>
        <taxon>Actinomycetota</taxon>
        <taxon>Actinomycetes</taxon>
        <taxon>Kitasatosporales</taxon>
        <taxon>Streptomycetaceae</taxon>
        <taxon>Streptomyces</taxon>
    </lineage>
</organism>
<dbReference type="PANTHER" id="PTHR47816:SF4">
    <property type="entry name" value="RIBOSOMAL RNA SMALL SUBUNIT METHYLTRANSFERASE C"/>
    <property type="match status" value="1"/>
</dbReference>
<gene>
    <name evidence="4" type="ORF">San01_64520</name>
</gene>
<name>A0A5J4LN66_9ACTN</name>
<keyword evidence="2" id="KW-0808">Transferase</keyword>
<dbReference type="Pfam" id="PF05175">
    <property type="entry name" value="MTS"/>
    <property type="match status" value="1"/>
</dbReference>
<dbReference type="Gene3D" id="3.40.50.150">
    <property type="entry name" value="Vaccinia Virus protein VP39"/>
    <property type="match status" value="1"/>
</dbReference>
<keyword evidence="1" id="KW-0489">Methyltransferase</keyword>
<evidence type="ECO:0000259" key="3">
    <source>
        <dbReference type="Pfam" id="PF05175"/>
    </source>
</evidence>
<dbReference type="Proteomes" id="UP000325598">
    <property type="component" value="Unassembled WGS sequence"/>
</dbReference>
<dbReference type="PANTHER" id="PTHR47816">
    <property type="entry name" value="RIBOSOMAL RNA SMALL SUBUNIT METHYLTRANSFERASE C"/>
    <property type="match status" value="1"/>
</dbReference>
<evidence type="ECO:0000256" key="1">
    <source>
        <dbReference type="ARBA" id="ARBA00022603"/>
    </source>
</evidence>
<dbReference type="SUPFAM" id="SSF53335">
    <property type="entry name" value="S-adenosyl-L-methionine-dependent methyltransferases"/>
    <property type="match status" value="1"/>
</dbReference>
<evidence type="ECO:0000313" key="4">
    <source>
        <dbReference type="EMBL" id="GES33964.1"/>
    </source>
</evidence>
<evidence type="ECO:0000313" key="5">
    <source>
        <dbReference type="Proteomes" id="UP000325598"/>
    </source>
</evidence>
<dbReference type="InterPro" id="IPR046977">
    <property type="entry name" value="RsmC/RlmG"/>
</dbReference>
<evidence type="ECO:0000256" key="2">
    <source>
        <dbReference type="ARBA" id="ARBA00022679"/>
    </source>
</evidence>
<dbReference type="EMBL" id="BLAG01000023">
    <property type="protein sequence ID" value="GES33964.1"/>
    <property type="molecule type" value="Genomic_DNA"/>
</dbReference>
<comment type="caution">
    <text evidence="4">The sequence shown here is derived from an EMBL/GenBank/DDBJ whole genome shotgun (WGS) entry which is preliminary data.</text>
</comment>
<protein>
    <recommendedName>
        <fullName evidence="3">Methyltransferase small domain-containing protein</fullName>
    </recommendedName>
</protein>
<dbReference type="AlphaFoldDB" id="A0A5J4LN66"/>
<proteinExistence type="predicted"/>
<dbReference type="GO" id="GO:0032259">
    <property type="term" value="P:methylation"/>
    <property type="evidence" value="ECO:0007669"/>
    <property type="project" value="UniProtKB-KW"/>
</dbReference>
<dbReference type="InterPro" id="IPR029063">
    <property type="entry name" value="SAM-dependent_MTases_sf"/>
</dbReference>
<dbReference type="GeneID" id="96755888"/>
<dbReference type="GO" id="GO:0008757">
    <property type="term" value="F:S-adenosylmethionine-dependent methyltransferase activity"/>
    <property type="evidence" value="ECO:0007669"/>
    <property type="project" value="InterPro"/>
</dbReference>